<dbReference type="InterPro" id="IPR004562">
    <property type="entry name" value="LipoylTrfase_LipoateP_Ligase"/>
</dbReference>
<comment type="caution">
    <text evidence="9">The sequence shown here is derived from an EMBL/GenBank/DDBJ whole genome shotgun (WGS) entry which is preliminary data.</text>
</comment>
<dbReference type="GO" id="GO:0005524">
    <property type="term" value="F:ATP binding"/>
    <property type="evidence" value="ECO:0007669"/>
    <property type="project" value="UniProtKB-KW"/>
</dbReference>
<comment type="pathway">
    <text evidence="1">Protein modification; protein lipoylation via exogenous pathway; protein N(6)-(lipoyl)lysine from lipoate: step 2/2.</text>
</comment>
<keyword evidence="4" id="KW-0436">Ligase</keyword>
<dbReference type="NCBIfam" id="TIGR00545">
    <property type="entry name" value="lipoyltrans"/>
    <property type="match status" value="1"/>
</dbReference>
<evidence type="ECO:0000256" key="4">
    <source>
        <dbReference type="ARBA" id="ARBA00022598"/>
    </source>
</evidence>
<dbReference type="EMBL" id="PXZH01000005">
    <property type="protein sequence ID" value="RST88858.1"/>
    <property type="molecule type" value="Genomic_DNA"/>
</dbReference>
<dbReference type="GO" id="GO:0017118">
    <property type="term" value="F:lipoyltransferase activity"/>
    <property type="evidence" value="ECO:0007669"/>
    <property type="project" value="TreeGrafter"/>
</dbReference>
<evidence type="ECO:0000313" key="9">
    <source>
        <dbReference type="EMBL" id="RST88858.1"/>
    </source>
</evidence>
<dbReference type="Pfam" id="PF21948">
    <property type="entry name" value="LplA-B_cat"/>
    <property type="match status" value="1"/>
</dbReference>
<dbReference type="SUPFAM" id="SSF55681">
    <property type="entry name" value="Class II aaRS and biotin synthetases"/>
    <property type="match status" value="1"/>
</dbReference>
<dbReference type="InterPro" id="IPR045864">
    <property type="entry name" value="aa-tRNA-synth_II/BPL/LPL"/>
</dbReference>
<evidence type="ECO:0000256" key="3">
    <source>
        <dbReference type="ARBA" id="ARBA00012367"/>
    </source>
</evidence>
<dbReference type="PANTHER" id="PTHR12561">
    <property type="entry name" value="LIPOATE-PROTEIN LIGASE"/>
    <property type="match status" value="1"/>
</dbReference>
<dbReference type="AlphaFoldDB" id="A0A429Z592"/>
<dbReference type="InterPro" id="IPR004143">
    <property type="entry name" value="BPL_LPL_catalytic"/>
</dbReference>
<dbReference type="OrthoDB" id="9788148at2"/>
<dbReference type="Gene3D" id="3.30.930.10">
    <property type="entry name" value="Bira Bifunctional Protein, Domain 2"/>
    <property type="match status" value="1"/>
</dbReference>
<reference evidence="9 10" key="1">
    <citation type="submission" date="2018-03" db="EMBL/GenBank/DDBJ databases">
        <authorList>
            <person name="Gulvik C.A."/>
        </authorList>
    </citation>
    <scope>NUCLEOTIDE SEQUENCE [LARGE SCALE GENOMIC DNA]</scope>
    <source>
        <strain evidence="9 10">JCM 31581</strain>
    </source>
</reference>
<keyword evidence="6" id="KW-0067">ATP-binding</keyword>
<sequence length="329" mass="37403">MIYIETQSTSPTFNLAVEEYLCQTQTLTEPVFLFWQTEPTVMLGRYQNIYQEVDLPLLQKDQIQLVRRTTGGGCIYTDLGGFQFSFIIPKNSQEIDFSDYLKPIINVLNSFHLAVTCDTRNDLLLHNKKISGNAQASRHGYTLHHGSLLFQTDLDSMTRYLKAPKYTMAQAGIQSVKSRVANLTDYLTESYSAKEFKELFLHYLMASHPIQSYTLKPEEVTHIQLIQHQLFENPDWLIGKNPPVSLTQSTKLKGGHLTIAADIKAGLIQHIQFTGDFFTTGHIEQLEESLENCPFTYEAVKSKLLTSDTAIYQITTEDILQLLFPTSST</sequence>
<evidence type="ECO:0000256" key="1">
    <source>
        <dbReference type="ARBA" id="ARBA00005085"/>
    </source>
</evidence>
<dbReference type="PANTHER" id="PTHR12561:SF3">
    <property type="entry name" value="LIPOYLTRANSFERASE 1, MITOCHONDRIAL"/>
    <property type="match status" value="1"/>
</dbReference>
<dbReference type="Pfam" id="PF10437">
    <property type="entry name" value="Lip_prot_lig_C"/>
    <property type="match status" value="1"/>
</dbReference>
<evidence type="ECO:0000256" key="6">
    <source>
        <dbReference type="ARBA" id="ARBA00022840"/>
    </source>
</evidence>
<dbReference type="CDD" id="cd16443">
    <property type="entry name" value="LplA"/>
    <property type="match status" value="1"/>
</dbReference>
<dbReference type="EC" id="6.3.1.20" evidence="3"/>
<evidence type="ECO:0000313" key="10">
    <source>
        <dbReference type="Proteomes" id="UP000277864"/>
    </source>
</evidence>
<protein>
    <recommendedName>
        <fullName evidence="3">lipoate--protein ligase</fullName>
        <ecNumber evidence="3">6.3.1.20</ecNumber>
    </recommendedName>
</protein>
<comment type="pathway">
    <text evidence="2">Protein modification; protein lipoylation via exogenous pathway; protein N(6)-(lipoyl)lysine from lipoate: step 1/2.</text>
</comment>
<dbReference type="Proteomes" id="UP000277864">
    <property type="component" value="Unassembled WGS sequence"/>
</dbReference>
<organism evidence="9 10">
    <name type="scientific">Vagococcus humatus</name>
    <dbReference type="NCBI Taxonomy" id="1889241"/>
    <lineage>
        <taxon>Bacteria</taxon>
        <taxon>Bacillati</taxon>
        <taxon>Bacillota</taxon>
        <taxon>Bacilli</taxon>
        <taxon>Lactobacillales</taxon>
        <taxon>Enterococcaceae</taxon>
        <taxon>Vagococcus</taxon>
    </lineage>
</organism>
<keyword evidence="5" id="KW-0547">Nucleotide-binding</keyword>
<evidence type="ECO:0000259" key="8">
    <source>
        <dbReference type="PROSITE" id="PS51733"/>
    </source>
</evidence>
<gene>
    <name evidence="9" type="ORF">C7P63_08535</name>
</gene>
<dbReference type="GO" id="GO:0016979">
    <property type="term" value="F:lipoate-protein ligase activity"/>
    <property type="evidence" value="ECO:0007669"/>
    <property type="project" value="UniProtKB-EC"/>
</dbReference>
<dbReference type="GO" id="GO:0009249">
    <property type="term" value="P:protein lipoylation"/>
    <property type="evidence" value="ECO:0007669"/>
    <property type="project" value="InterPro"/>
</dbReference>
<proteinExistence type="predicted"/>
<feature type="domain" description="BPL/LPL catalytic" evidence="8">
    <location>
        <begin position="26"/>
        <end position="212"/>
    </location>
</feature>
<dbReference type="UniPathway" id="UPA00537">
    <property type="reaction ID" value="UER00594"/>
</dbReference>
<dbReference type="PROSITE" id="PS51733">
    <property type="entry name" value="BPL_LPL_CATALYTIC"/>
    <property type="match status" value="1"/>
</dbReference>
<dbReference type="InterPro" id="IPR019491">
    <property type="entry name" value="Lipoate_protein_ligase_C"/>
</dbReference>
<evidence type="ECO:0000256" key="2">
    <source>
        <dbReference type="ARBA" id="ARBA00005124"/>
    </source>
</evidence>
<comment type="catalytic activity">
    <reaction evidence="7">
        <text>L-lysyl-[lipoyl-carrier protein] + (R)-lipoate + ATP = N(6)-[(R)-lipoyl]-L-lysyl-[lipoyl-carrier protein] + AMP + diphosphate + H(+)</text>
        <dbReference type="Rhea" id="RHEA:49288"/>
        <dbReference type="Rhea" id="RHEA-COMP:10500"/>
        <dbReference type="Rhea" id="RHEA-COMP:10502"/>
        <dbReference type="ChEBI" id="CHEBI:15378"/>
        <dbReference type="ChEBI" id="CHEBI:29969"/>
        <dbReference type="ChEBI" id="CHEBI:30616"/>
        <dbReference type="ChEBI" id="CHEBI:33019"/>
        <dbReference type="ChEBI" id="CHEBI:83088"/>
        <dbReference type="ChEBI" id="CHEBI:83099"/>
        <dbReference type="ChEBI" id="CHEBI:456215"/>
        <dbReference type="EC" id="6.3.1.20"/>
    </reaction>
</comment>
<evidence type="ECO:0000256" key="5">
    <source>
        <dbReference type="ARBA" id="ARBA00022741"/>
    </source>
</evidence>
<name>A0A429Z592_9ENTE</name>
<dbReference type="GO" id="GO:0005737">
    <property type="term" value="C:cytoplasm"/>
    <property type="evidence" value="ECO:0007669"/>
    <property type="project" value="TreeGrafter"/>
</dbReference>
<keyword evidence="10" id="KW-1185">Reference proteome</keyword>
<dbReference type="SUPFAM" id="SSF82649">
    <property type="entry name" value="SufE/NifU"/>
    <property type="match status" value="1"/>
</dbReference>
<dbReference type="RefSeq" id="WP_125943737.1">
    <property type="nucleotide sequence ID" value="NZ_PXZH01000005.1"/>
</dbReference>
<evidence type="ECO:0000256" key="7">
    <source>
        <dbReference type="ARBA" id="ARBA00048037"/>
    </source>
</evidence>
<dbReference type="Gene3D" id="3.30.390.50">
    <property type="entry name" value="CO dehydrogenase flavoprotein, C-terminal domain"/>
    <property type="match status" value="1"/>
</dbReference>
<accession>A0A429Z592</accession>